<feature type="compositionally biased region" description="Basic residues" evidence="1">
    <location>
        <begin position="119"/>
        <end position="175"/>
    </location>
</feature>
<dbReference type="Pfam" id="PF04513">
    <property type="entry name" value="Baculo_PEP_C"/>
    <property type="match status" value="1"/>
</dbReference>
<proteinExistence type="predicted"/>
<feature type="domain" description="Baculovirus polyhedron envelope protein PEP C-terminal" evidence="3">
    <location>
        <begin position="192"/>
        <end position="330"/>
    </location>
</feature>
<keyword evidence="6" id="KW-0261">Viral envelope protein</keyword>
<feature type="domain" description="Baculovirus polyhedron envelope protein PEP N-terminal" evidence="2">
    <location>
        <begin position="12"/>
        <end position="101"/>
    </location>
</feature>
<organism evidence="6">
    <name type="scientific">Helicoverpa armigera nucleopolyhedrovirus</name>
    <dbReference type="NCBI Taxonomy" id="51313"/>
    <lineage>
        <taxon>Viruses</taxon>
        <taxon>Viruses incertae sedis</taxon>
        <taxon>Naldaviricetes</taxon>
        <taxon>Lefavirales</taxon>
        <taxon>Baculoviridae</taxon>
        <taxon>Alphabaculovirus</taxon>
        <taxon>Alphabaculovirus helarmigerae</taxon>
    </lineage>
</organism>
<accession>A0A0E3GIA2</accession>
<dbReference type="EMBL" id="KJ701029">
    <property type="protein sequence ID" value="AJP07274.1"/>
    <property type="molecule type" value="Genomic_DNA"/>
</dbReference>
<dbReference type="GO" id="GO:0019031">
    <property type="term" value="C:viral envelope"/>
    <property type="evidence" value="ECO:0007669"/>
    <property type="project" value="UniProtKB-KW"/>
</dbReference>
<dbReference type="EMBL" id="KJ701030">
    <property type="protein sequence ID" value="AJP07409.1"/>
    <property type="molecule type" value="Genomic_DNA"/>
</dbReference>
<dbReference type="GO" id="GO:0005198">
    <property type="term" value="F:structural molecule activity"/>
    <property type="evidence" value="ECO:0007669"/>
    <property type="project" value="InterPro"/>
</dbReference>
<evidence type="ECO:0000313" key="6">
    <source>
        <dbReference type="EMBL" id="AJP07680.1"/>
    </source>
</evidence>
<dbReference type="EMBL" id="KJ701032">
    <property type="protein sequence ID" value="AJP07680.1"/>
    <property type="molecule type" value="Genomic_DNA"/>
</dbReference>
<dbReference type="EMBL" id="MK507817">
    <property type="protein sequence ID" value="QBM79094.1"/>
    <property type="molecule type" value="Genomic_DNA"/>
</dbReference>
<name>A0A0E3GIA2_9ABAC</name>
<evidence type="ECO:0000259" key="3">
    <source>
        <dbReference type="Pfam" id="PF04513"/>
    </source>
</evidence>
<gene>
    <name evidence="4" type="ORF">ORF-120</name>
    <name evidence="6" type="ORF">ORF-121</name>
</gene>
<keyword evidence="6" id="KW-0946">Virion</keyword>
<dbReference type="Pfam" id="PF04512">
    <property type="entry name" value="Baculo_PEP_N"/>
    <property type="match status" value="1"/>
</dbReference>
<reference evidence="7" key="2">
    <citation type="submission" date="2019-02" db="EMBL/GenBank/DDBJ databases">
        <title>Whole genome sequence analysis of the Helicoverpa armigera single nucleopolyhedrovirus isolated from unreported host Heliothis peltigera.</title>
        <authorList>
            <person name="Eroglu G.B."/>
            <person name="Inan C."/>
            <person name="Demirbag Z."/>
        </authorList>
    </citation>
    <scope>NUCLEOTIDE SEQUENCE</scope>
    <source>
        <strain evidence="7">HearNPV-TR</strain>
    </source>
</reference>
<evidence type="ECO:0000313" key="4">
    <source>
        <dbReference type="EMBL" id="AJP07274.1"/>
    </source>
</evidence>
<evidence type="ECO:0000313" key="7">
    <source>
        <dbReference type="EMBL" id="QBM79094.1"/>
    </source>
</evidence>
<dbReference type="InterPro" id="IPR007600">
    <property type="entry name" value="Baculo_PEP_N"/>
</dbReference>
<evidence type="ECO:0000256" key="1">
    <source>
        <dbReference type="SAM" id="MobiDB-lite"/>
    </source>
</evidence>
<sequence length="340" mass="39086">MTFNVIVKKIQDVSVTVLFEPSWTVWFSLDEVAHLLRLPVSTAAGLAPRHKRCWSDFKHHNHRCRLNDNKTFVDLFGLAFLCNRANPCQLCDYLLTQLIAELYCELAESRRRSQSRSCSRSRSRSRSRRRSVSRNRRRSRSRSNSRGRRRSRSNSRGRRRSRSRSRSRTCHRRRRTSEYLEKISRQNDLLVSAVNQMTLTNTNNFAEINNSLSTISLQNSTLTGQVARLLESVDRQLPLLLDRLNLLSSEVRQQLNQFSGQLAESLNRFQDVLRNELTGINSALNNLTSSVTNINVTLNNLLQAIAGTDFGEIGNVVRSLIDKVEQILKILTTVTLTSKR</sequence>
<dbReference type="InterPro" id="IPR007601">
    <property type="entry name" value="Baculo_PEP_C"/>
</dbReference>
<protein>
    <submittedName>
        <fullName evidence="7">Calyx/pep</fullName>
    </submittedName>
    <submittedName>
        <fullName evidence="6">Polyhedral envelope protein</fullName>
    </submittedName>
</protein>
<reference evidence="6" key="1">
    <citation type="journal article" date="2015" name="Genome Announc.">
        <title>Genomic Sequences of Five Helicoverpa armigera Nucleopolyhedrovirus Genotypes from Spain That Differ in Their Insecticidal Properties.</title>
        <authorList>
            <person name="Arrizubieta M."/>
            <person name="Simon O."/>
            <person name="Williams T."/>
            <person name="Caballero P."/>
        </authorList>
    </citation>
    <scope>NUCLEOTIDE SEQUENCE</scope>
    <source>
        <strain evidence="4">LB1</strain>
        <strain evidence="5">LB3</strain>
        <strain evidence="6">SP1A</strain>
    </source>
</reference>
<evidence type="ECO:0000313" key="5">
    <source>
        <dbReference type="EMBL" id="AJP07409.1"/>
    </source>
</evidence>
<evidence type="ECO:0000259" key="2">
    <source>
        <dbReference type="Pfam" id="PF04512"/>
    </source>
</evidence>
<feature type="region of interest" description="Disordered" evidence="1">
    <location>
        <begin position="115"/>
        <end position="177"/>
    </location>
</feature>
<dbReference type="GO" id="GO:0019028">
    <property type="term" value="C:viral capsid"/>
    <property type="evidence" value="ECO:0007669"/>
    <property type="project" value="InterPro"/>
</dbReference>